<dbReference type="AlphaFoldDB" id="A0A975FPP0"/>
<gene>
    <name evidence="4" type="ORF">G127AT_03925</name>
</gene>
<dbReference type="Proteomes" id="UP000671914">
    <property type="component" value="Chromosome"/>
</dbReference>
<evidence type="ECO:0000256" key="2">
    <source>
        <dbReference type="SAM" id="SignalP"/>
    </source>
</evidence>
<dbReference type="InterPro" id="IPR025326">
    <property type="entry name" value="DUF4232"/>
</dbReference>
<organism evidence="4 5">
    <name type="scientific">Agromyces archimandritae</name>
    <dbReference type="NCBI Taxonomy" id="2781962"/>
    <lineage>
        <taxon>Bacteria</taxon>
        <taxon>Bacillati</taxon>
        <taxon>Actinomycetota</taxon>
        <taxon>Actinomycetes</taxon>
        <taxon>Micrococcales</taxon>
        <taxon>Microbacteriaceae</taxon>
        <taxon>Agromyces</taxon>
    </lineage>
</organism>
<evidence type="ECO:0000313" key="5">
    <source>
        <dbReference type="Proteomes" id="UP000671914"/>
    </source>
</evidence>
<keyword evidence="2" id="KW-0732">Signal</keyword>
<feature type="signal peptide" evidence="2">
    <location>
        <begin position="1"/>
        <end position="27"/>
    </location>
</feature>
<accession>A0A975FPP0</accession>
<dbReference type="KEGG" id="aarc:G127AT_03925"/>
<feature type="region of interest" description="Disordered" evidence="1">
    <location>
        <begin position="116"/>
        <end position="141"/>
    </location>
</feature>
<dbReference type="RefSeq" id="WP_210900114.1">
    <property type="nucleotide sequence ID" value="NZ_CP071696.1"/>
</dbReference>
<dbReference type="EMBL" id="CP071696">
    <property type="protein sequence ID" value="QTX05383.1"/>
    <property type="molecule type" value="Genomic_DNA"/>
</dbReference>
<dbReference type="Pfam" id="PF14016">
    <property type="entry name" value="DUF4232"/>
    <property type="match status" value="1"/>
</dbReference>
<evidence type="ECO:0000259" key="3">
    <source>
        <dbReference type="Pfam" id="PF14016"/>
    </source>
</evidence>
<sequence length="198" mass="20547">MPATRMHPAAPATLFAAAVLTLVGCTAPTGETPTTLSAEASPTAAAAPRAKPVGPKWSDERCVDEQLTAEVVARREYSDAEIERFTIVLTNASDQACSYFGWPGVLLLDDDGNVQTSTDTSIGSKTPEPGTLAPGESTHTDAELTRISTYDCTPTIATTTRVRVTSDGAGPGIDAPSLFEVCADDESHLATGPQTPAP</sequence>
<proteinExistence type="predicted"/>
<evidence type="ECO:0000313" key="4">
    <source>
        <dbReference type="EMBL" id="QTX05383.1"/>
    </source>
</evidence>
<dbReference type="PROSITE" id="PS51257">
    <property type="entry name" value="PROKAR_LIPOPROTEIN"/>
    <property type="match status" value="1"/>
</dbReference>
<name>A0A975FPP0_9MICO</name>
<evidence type="ECO:0000256" key="1">
    <source>
        <dbReference type="SAM" id="MobiDB-lite"/>
    </source>
</evidence>
<feature type="region of interest" description="Disordered" evidence="1">
    <location>
        <begin position="33"/>
        <end position="58"/>
    </location>
</feature>
<feature type="compositionally biased region" description="Low complexity" evidence="1">
    <location>
        <begin position="33"/>
        <end position="52"/>
    </location>
</feature>
<protein>
    <submittedName>
        <fullName evidence="4">DUF4232 domain-containing protein</fullName>
    </submittedName>
</protein>
<feature type="domain" description="DUF4232" evidence="3">
    <location>
        <begin position="62"/>
        <end position="175"/>
    </location>
</feature>
<keyword evidence="5" id="KW-1185">Reference proteome</keyword>
<reference evidence="4" key="1">
    <citation type="submission" date="2021-03" db="EMBL/GenBank/DDBJ databases">
        <title>Agromyces archimandritus sp. nov., isolated from the cockroach Archimandrita tessellata.</title>
        <authorList>
            <person name="Guzman J."/>
            <person name="Ortuzar M."/>
            <person name="Poehlein A."/>
            <person name="Daniel R."/>
            <person name="Trujillo M."/>
            <person name="Vilcinskas A."/>
        </authorList>
    </citation>
    <scope>NUCLEOTIDE SEQUENCE</scope>
    <source>
        <strain evidence="4">G127AT</strain>
    </source>
</reference>
<feature type="chain" id="PRO_5036755893" evidence="2">
    <location>
        <begin position="28"/>
        <end position="198"/>
    </location>
</feature>